<feature type="compositionally biased region" description="Low complexity" evidence="1">
    <location>
        <begin position="15"/>
        <end position="34"/>
    </location>
</feature>
<evidence type="ECO:0000256" key="1">
    <source>
        <dbReference type="SAM" id="MobiDB-lite"/>
    </source>
</evidence>
<dbReference type="AlphaFoldDB" id="A0A7X0KZK1"/>
<keyword evidence="3" id="KW-1185">Reference proteome</keyword>
<sequence length="84" mass="8356">MPPARPRGRGRDVFGPARARGPAHGPASGPGAAAEKSRGERETRAPGGGPGGRHRRGAPGSAAVLGVGRVTAAVERLEGKCSRG</sequence>
<reference evidence="2 3" key="1">
    <citation type="submission" date="2020-08" db="EMBL/GenBank/DDBJ databases">
        <title>Sequencing the genomes of 1000 actinobacteria strains.</title>
        <authorList>
            <person name="Klenk H.-P."/>
        </authorList>
    </citation>
    <scope>NUCLEOTIDE SEQUENCE [LARGE SCALE GENOMIC DNA]</scope>
    <source>
        <strain evidence="2 3">DSM 43675</strain>
    </source>
</reference>
<dbReference type="Proteomes" id="UP000546324">
    <property type="component" value="Unassembled WGS sequence"/>
</dbReference>
<evidence type="ECO:0000313" key="2">
    <source>
        <dbReference type="EMBL" id="MBB6396558.1"/>
    </source>
</evidence>
<organism evidence="2 3">
    <name type="scientific">Actinomadura coerulea</name>
    <dbReference type="NCBI Taxonomy" id="46159"/>
    <lineage>
        <taxon>Bacteria</taxon>
        <taxon>Bacillati</taxon>
        <taxon>Actinomycetota</taxon>
        <taxon>Actinomycetes</taxon>
        <taxon>Streptosporangiales</taxon>
        <taxon>Thermomonosporaceae</taxon>
        <taxon>Actinomadura</taxon>
    </lineage>
</organism>
<dbReference type="EMBL" id="JACHMQ010000001">
    <property type="protein sequence ID" value="MBB6396558.1"/>
    <property type="molecule type" value="Genomic_DNA"/>
</dbReference>
<comment type="caution">
    <text evidence="2">The sequence shown here is derived from an EMBL/GenBank/DDBJ whole genome shotgun (WGS) entry which is preliminary data.</text>
</comment>
<accession>A0A7X0KZK1</accession>
<feature type="region of interest" description="Disordered" evidence="1">
    <location>
        <begin position="1"/>
        <end position="64"/>
    </location>
</feature>
<protein>
    <submittedName>
        <fullName evidence="2">Uncharacterized protein</fullName>
    </submittedName>
</protein>
<feature type="compositionally biased region" description="Basic and acidic residues" evidence="1">
    <location>
        <begin position="35"/>
        <end position="44"/>
    </location>
</feature>
<proteinExistence type="predicted"/>
<gene>
    <name evidence="2" type="ORF">BKA00_003472</name>
</gene>
<name>A0A7X0KZK1_9ACTN</name>
<evidence type="ECO:0000313" key="3">
    <source>
        <dbReference type="Proteomes" id="UP000546324"/>
    </source>
</evidence>